<accession>A0ACC0UV12</accession>
<gene>
    <name evidence="1" type="ORF">N3K66_006309</name>
</gene>
<dbReference type="Proteomes" id="UP001163324">
    <property type="component" value="Chromosome 6"/>
</dbReference>
<evidence type="ECO:0000313" key="1">
    <source>
        <dbReference type="EMBL" id="KAI9897949.1"/>
    </source>
</evidence>
<reference evidence="1" key="1">
    <citation type="submission" date="2022-10" db="EMBL/GenBank/DDBJ databases">
        <title>Complete Genome of Trichothecium roseum strain YXFP-22015, a Plant Pathogen Isolated from Citrus.</title>
        <authorList>
            <person name="Wang Y."/>
            <person name="Zhu L."/>
        </authorList>
    </citation>
    <scope>NUCLEOTIDE SEQUENCE</scope>
    <source>
        <strain evidence="1">YXFP-22015</strain>
    </source>
</reference>
<protein>
    <submittedName>
        <fullName evidence="1">Uncharacterized protein</fullName>
    </submittedName>
</protein>
<comment type="caution">
    <text evidence="1">The sequence shown here is derived from an EMBL/GenBank/DDBJ whole genome shotgun (WGS) entry which is preliminary data.</text>
</comment>
<dbReference type="EMBL" id="CM047945">
    <property type="protein sequence ID" value="KAI9897949.1"/>
    <property type="molecule type" value="Genomic_DNA"/>
</dbReference>
<keyword evidence="2" id="KW-1185">Reference proteome</keyword>
<name>A0ACC0UV12_9HYPO</name>
<proteinExistence type="predicted"/>
<evidence type="ECO:0000313" key="2">
    <source>
        <dbReference type="Proteomes" id="UP001163324"/>
    </source>
</evidence>
<organism evidence="1 2">
    <name type="scientific">Trichothecium roseum</name>
    <dbReference type="NCBI Taxonomy" id="47278"/>
    <lineage>
        <taxon>Eukaryota</taxon>
        <taxon>Fungi</taxon>
        <taxon>Dikarya</taxon>
        <taxon>Ascomycota</taxon>
        <taxon>Pezizomycotina</taxon>
        <taxon>Sordariomycetes</taxon>
        <taxon>Hypocreomycetidae</taxon>
        <taxon>Hypocreales</taxon>
        <taxon>Hypocreales incertae sedis</taxon>
        <taxon>Trichothecium</taxon>
    </lineage>
</organism>
<sequence length="570" mass="61324">MSLATDQNSTADNEKTTEDRIENIPQREGIFASGITWNAALAVLACCLTYNGYLFTLIMPGVVLSYINDDLGPSNSYPWISIVWNLAAASVVTIGGRLTDIFGRRWFMITGALLGMTGALVGALGTSISQMIAAGVIMGCGGGFQEIVFASVQEIVPNDRRLLVLGFVETSNLVANFSPLIATMFATRTALGWRSCYWFGFAFEGCSVLALWLWYRPPSFGTKHAEDGEGKLKLISELDYVGLALFTSGCVLILTALNWGGRDYDWSSTAVIVSLLLGTALLVALGFWEVYRPLKHPILPPKLFRRNRQFAAITAVVFLSGMLYYSSNILWPRQAALFFAPKDDAVISGLYANIFNFGTCLSSAIVLGVVPHVGKERWQMVTLLAVQTALIGSMATVGTEDKAQAIVTVLLISSTISPVSFLAFGMSSLALEDQNDLGVSQGVLGTARLIGGAIATAIYTAVQQNKFRELLPARVTDAAQKSGYSGDQQLLLHAASANTETAYADIPDVSNTTILAVSAAVKQVNARSFQLVYLVAVAFGGVCLVTAFFTKNIPKNKKTKDRAVVLENES</sequence>